<name>A0AB39W4R6_9FLAO</name>
<proteinExistence type="predicted"/>
<evidence type="ECO:0008006" key="2">
    <source>
        <dbReference type="Google" id="ProtNLM"/>
    </source>
</evidence>
<dbReference type="EMBL" id="CP165625">
    <property type="protein sequence ID" value="XDU95866.1"/>
    <property type="molecule type" value="Genomic_DNA"/>
</dbReference>
<accession>A0AB39W4R6</accession>
<dbReference type="AlphaFoldDB" id="A0AB39W4R6"/>
<organism evidence="1">
    <name type="scientific">Flavobacterium sp. WC2409</name>
    <dbReference type="NCBI Taxonomy" id="3234139"/>
    <lineage>
        <taxon>Bacteria</taxon>
        <taxon>Pseudomonadati</taxon>
        <taxon>Bacteroidota</taxon>
        <taxon>Flavobacteriia</taxon>
        <taxon>Flavobacteriales</taxon>
        <taxon>Flavobacteriaceae</taxon>
        <taxon>Flavobacterium</taxon>
    </lineage>
</organism>
<sequence>MKYKLFKRASAIHTVKCKKSADFNEATASFEKLQYLKNSLQSSDEEELSAIENEIENWKNSNPIASENEIKKILK</sequence>
<protein>
    <recommendedName>
        <fullName evidence="2">Addiction module protein</fullName>
    </recommendedName>
</protein>
<reference evidence="1" key="1">
    <citation type="submission" date="2024-07" db="EMBL/GenBank/DDBJ databases">
        <authorList>
            <person name="Biller S.J."/>
        </authorList>
    </citation>
    <scope>NUCLEOTIDE SEQUENCE</scope>
    <source>
        <strain evidence="1">WC2409</strain>
    </source>
</reference>
<dbReference type="RefSeq" id="WP_369753286.1">
    <property type="nucleotide sequence ID" value="NZ_CP165625.1"/>
</dbReference>
<evidence type="ECO:0000313" key="1">
    <source>
        <dbReference type="EMBL" id="XDU95866.1"/>
    </source>
</evidence>
<gene>
    <name evidence="1" type="ORF">AB3G34_01790</name>
</gene>